<name>A0A2V1D547_9PLEO</name>
<sequence length="254" mass="28147">MFGRGLANCLGIVFDQRCGCSASLVITPLMKTLIGQELLADLFTISAVRSRGSWAMLTYFTVHRRPHHHQPDGFPLATLSSNPVSPPPSTKQCGSTANYSCATRPQVLSCPHKLRSQPNPMRPKDALAWHAFTLEEQNGKFGLIYQGRYNRRSPIPSDAEPCSTPSHNGLKIELEGEVCEDTPDLVILNPFKSYVQVLALYNIQISTLGTSIANTLIFSEQFAEILHELECVQLVRPLPLLPRFLTEITVISMT</sequence>
<dbReference type="AlphaFoldDB" id="A0A2V1D547"/>
<organism evidence="1 2">
    <name type="scientific">Periconia macrospinosa</name>
    <dbReference type="NCBI Taxonomy" id="97972"/>
    <lineage>
        <taxon>Eukaryota</taxon>
        <taxon>Fungi</taxon>
        <taxon>Dikarya</taxon>
        <taxon>Ascomycota</taxon>
        <taxon>Pezizomycotina</taxon>
        <taxon>Dothideomycetes</taxon>
        <taxon>Pleosporomycetidae</taxon>
        <taxon>Pleosporales</taxon>
        <taxon>Massarineae</taxon>
        <taxon>Periconiaceae</taxon>
        <taxon>Periconia</taxon>
    </lineage>
</organism>
<evidence type="ECO:0000313" key="1">
    <source>
        <dbReference type="EMBL" id="PVH93160.1"/>
    </source>
</evidence>
<evidence type="ECO:0000313" key="2">
    <source>
        <dbReference type="Proteomes" id="UP000244855"/>
    </source>
</evidence>
<proteinExistence type="predicted"/>
<dbReference type="Proteomes" id="UP000244855">
    <property type="component" value="Unassembled WGS sequence"/>
</dbReference>
<reference evidence="1 2" key="1">
    <citation type="journal article" date="2018" name="Sci. Rep.">
        <title>Comparative genomics provides insights into the lifestyle and reveals functional heterogeneity of dark septate endophytic fungi.</title>
        <authorList>
            <person name="Knapp D.G."/>
            <person name="Nemeth J.B."/>
            <person name="Barry K."/>
            <person name="Hainaut M."/>
            <person name="Henrissat B."/>
            <person name="Johnson J."/>
            <person name="Kuo A."/>
            <person name="Lim J.H.P."/>
            <person name="Lipzen A."/>
            <person name="Nolan M."/>
            <person name="Ohm R.A."/>
            <person name="Tamas L."/>
            <person name="Grigoriev I.V."/>
            <person name="Spatafora J.W."/>
            <person name="Nagy L.G."/>
            <person name="Kovacs G.M."/>
        </authorList>
    </citation>
    <scope>NUCLEOTIDE SEQUENCE [LARGE SCALE GENOMIC DNA]</scope>
    <source>
        <strain evidence="1 2">DSE2036</strain>
    </source>
</reference>
<gene>
    <name evidence="1" type="ORF">DM02DRAFT_249030</name>
</gene>
<keyword evidence="2" id="KW-1185">Reference proteome</keyword>
<dbReference type="OrthoDB" id="5280838at2759"/>
<accession>A0A2V1D547</accession>
<protein>
    <submittedName>
        <fullName evidence="1">Uncharacterized protein</fullName>
    </submittedName>
</protein>
<dbReference type="EMBL" id="KZ805611">
    <property type="protein sequence ID" value="PVH93160.1"/>
    <property type="molecule type" value="Genomic_DNA"/>
</dbReference>